<reference evidence="1 2" key="1">
    <citation type="submission" date="2019-02" db="EMBL/GenBank/DDBJ databases">
        <title>Deep-cultivation of Planctomycetes and their phenomic and genomic characterization uncovers novel biology.</title>
        <authorList>
            <person name="Wiegand S."/>
            <person name="Jogler M."/>
            <person name="Boedeker C."/>
            <person name="Pinto D."/>
            <person name="Vollmers J."/>
            <person name="Rivas-Marin E."/>
            <person name="Kohn T."/>
            <person name="Peeters S.H."/>
            <person name="Heuer A."/>
            <person name="Rast P."/>
            <person name="Oberbeckmann S."/>
            <person name="Bunk B."/>
            <person name="Jeske O."/>
            <person name="Meyerdierks A."/>
            <person name="Storesund J.E."/>
            <person name="Kallscheuer N."/>
            <person name="Luecker S."/>
            <person name="Lage O.M."/>
            <person name="Pohl T."/>
            <person name="Merkel B.J."/>
            <person name="Hornburger P."/>
            <person name="Mueller R.-W."/>
            <person name="Bruemmer F."/>
            <person name="Labrenz M."/>
            <person name="Spormann A.M."/>
            <person name="Op den Camp H."/>
            <person name="Overmann J."/>
            <person name="Amann R."/>
            <person name="Jetten M.S.M."/>
            <person name="Mascher T."/>
            <person name="Medema M.H."/>
            <person name="Devos D.P."/>
            <person name="Kaster A.-K."/>
            <person name="Ovreas L."/>
            <person name="Rohde M."/>
            <person name="Galperin M.Y."/>
            <person name="Jogler C."/>
        </authorList>
    </citation>
    <scope>NUCLEOTIDE SEQUENCE [LARGE SCALE GENOMIC DNA]</scope>
    <source>
        <strain evidence="1 2">TBK1r</strain>
    </source>
</reference>
<proteinExistence type="predicted"/>
<evidence type="ECO:0000313" key="2">
    <source>
        <dbReference type="Proteomes" id="UP000318081"/>
    </source>
</evidence>
<gene>
    <name evidence="1" type="ORF">TBK1r_09890</name>
</gene>
<organism evidence="1 2">
    <name type="scientific">Stieleria magnilauensis</name>
    <dbReference type="NCBI Taxonomy" id="2527963"/>
    <lineage>
        <taxon>Bacteria</taxon>
        <taxon>Pseudomonadati</taxon>
        <taxon>Planctomycetota</taxon>
        <taxon>Planctomycetia</taxon>
        <taxon>Pirellulales</taxon>
        <taxon>Pirellulaceae</taxon>
        <taxon>Stieleria</taxon>
    </lineage>
</organism>
<evidence type="ECO:0000313" key="1">
    <source>
        <dbReference type="EMBL" id="QDV82064.1"/>
    </source>
</evidence>
<protein>
    <submittedName>
        <fullName evidence="1">Uncharacterized protein</fullName>
    </submittedName>
</protein>
<name>A0ABX5XJA0_9BACT</name>
<dbReference type="EMBL" id="CP036432">
    <property type="protein sequence ID" value="QDV82064.1"/>
    <property type="molecule type" value="Genomic_DNA"/>
</dbReference>
<accession>A0ABX5XJA0</accession>
<dbReference type="Proteomes" id="UP000318081">
    <property type="component" value="Chromosome"/>
</dbReference>
<sequence length="214" mass="24212">MRSTSTGRTNRSSQRKRVTVTTATVMLAPIVTRSTSSGNAVKDLFPVFHEVLAAGRKPSGSSSLPKHRSARALPLKNPLQPCSSVLRWKRWWRVSTTVVSKHSVRRYPARMMVRRVARWSNAASSFPADSRSRSTSLRWCSLRPIQTRRRLDRHAVACTLNASDPASSRTTLYPAAPCIARGRFDRANRFAVVKSFLHFHRSRSRIGLMIRVMR</sequence>
<keyword evidence="2" id="KW-1185">Reference proteome</keyword>